<evidence type="ECO:0000313" key="9">
    <source>
        <dbReference type="Proteomes" id="UP000789508"/>
    </source>
</evidence>
<dbReference type="InterPro" id="IPR011701">
    <property type="entry name" value="MFS"/>
</dbReference>
<dbReference type="Pfam" id="PF07690">
    <property type="entry name" value="MFS_1"/>
    <property type="match status" value="1"/>
</dbReference>
<dbReference type="OrthoDB" id="419616at2759"/>
<evidence type="ECO:0000256" key="1">
    <source>
        <dbReference type="ARBA" id="ARBA00004141"/>
    </source>
</evidence>
<name>A0A9N9IJK8_9GLOM</name>
<protein>
    <submittedName>
        <fullName evidence="8">8021_t:CDS:1</fullName>
    </submittedName>
</protein>
<evidence type="ECO:0000313" key="8">
    <source>
        <dbReference type="EMBL" id="CAG8737494.1"/>
    </source>
</evidence>
<comment type="caution">
    <text evidence="8">The sequence shown here is derived from an EMBL/GenBank/DDBJ whole genome shotgun (WGS) entry which is preliminary data.</text>
</comment>
<feature type="region of interest" description="Disordered" evidence="6">
    <location>
        <begin position="75"/>
        <end position="96"/>
    </location>
</feature>
<evidence type="ECO:0000256" key="2">
    <source>
        <dbReference type="ARBA" id="ARBA00022448"/>
    </source>
</evidence>
<reference evidence="8" key="1">
    <citation type="submission" date="2021-06" db="EMBL/GenBank/DDBJ databases">
        <authorList>
            <person name="Kallberg Y."/>
            <person name="Tangrot J."/>
            <person name="Rosling A."/>
        </authorList>
    </citation>
    <scope>NUCLEOTIDE SEQUENCE</scope>
    <source>
        <strain evidence="8">FL130A</strain>
    </source>
</reference>
<dbReference type="AlphaFoldDB" id="A0A9N9IJK8"/>
<keyword evidence="9" id="KW-1185">Reference proteome</keyword>
<dbReference type="InterPro" id="IPR036259">
    <property type="entry name" value="MFS_trans_sf"/>
</dbReference>
<dbReference type="Gene3D" id="1.20.1250.20">
    <property type="entry name" value="MFS general substrate transporter like domains"/>
    <property type="match status" value="1"/>
</dbReference>
<keyword evidence="2" id="KW-0813">Transport</keyword>
<dbReference type="Proteomes" id="UP000789508">
    <property type="component" value="Unassembled WGS sequence"/>
</dbReference>
<dbReference type="EMBL" id="CAJVPS010033575">
    <property type="protein sequence ID" value="CAG8737494.1"/>
    <property type="molecule type" value="Genomic_DNA"/>
</dbReference>
<organism evidence="8 9">
    <name type="scientific">Ambispora leptoticha</name>
    <dbReference type="NCBI Taxonomy" id="144679"/>
    <lineage>
        <taxon>Eukaryota</taxon>
        <taxon>Fungi</taxon>
        <taxon>Fungi incertae sedis</taxon>
        <taxon>Mucoromycota</taxon>
        <taxon>Glomeromycotina</taxon>
        <taxon>Glomeromycetes</taxon>
        <taxon>Archaeosporales</taxon>
        <taxon>Ambisporaceae</taxon>
        <taxon>Ambispora</taxon>
    </lineage>
</organism>
<evidence type="ECO:0000256" key="7">
    <source>
        <dbReference type="SAM" id="Phobius"/>
    </source>
</evidence>
<feature type="transmembrane region" description="Helical" evidence="7">
    <location>
        <begin position="232"/>
        <end position="250"/>
    </location>
</feature>
<feature type="transmembrane region" description="Helical" evidence="7">
    <location>
        <begin position="201"/>
        <end position="220"/>
    </location>
</feature>
<keyword evidence="4 7" id="KW-1133">Transmembrane helix</keyword>
<feature type="non-terminal residue" evidence="8">
    <location>
        <position position="1"/>
    </location>
</feature>
<dbReference type="PANTHER" id="PTHR23504">
    <property type="entry name" value="MAJOR FACILITATOR SUPERFAMILY DOMAIN-CONTAINING PROTEIN 10"/>
    <property type="match status" value="1"/>
</dbReference>
<dbReference type="SUPFAM" id="SSF103473">
    <property type="entry name" value="MFS general substrate transporter"/>
    <property type="match status" value="1"/>
</dbReference>
<dbReference type="PANTHER" id="PTHR23504:SF15">
    <property type="entry name" value="MAJOR FACILITATOR SUPERFAMILY (MFS) PROFILE DOMAIN-CONTAINING PROTEIN"/>
    <property type="match status" value="1"/>
</dbReference>
<feature type="transmembrane region" description="Helical" evidence="7">
    <location>
        <begin position="165"/>
        <end position="189"/>
    </location>
</feature>
<dbReference type="GO" id="GO:0016020">
    <property type="term" value="C:membrane"/>
    <property type="evidence" value="ECO:0007669"/>
    <property type="project" value="UniProtKB-SubCell"/>
</dbReference>
<dbReference type="GO" id="GO:0022857">
    <property type="term" value="F:transmembrane transporter activity"/>
    <property type="evidence" value="ECO:0007669"/>
    <property type="project" value="InterPro"/>
</dbReference>
<feature type="non-terminal residue" evidence="8">
    <location>
        <position position="364"/>
    </location>
</feature>
<accession>A0A9N9IJK8</accession>
<evidence type="ECO:0000256" key="6">
    <source>
        <dbReference type="SAM" id="MobiDB-lite"/>
    </source>
</evidence>
<comment type="subcellular location">
    <subcellularLocation>
        <location evidence="1">Membrane</location>
        <topology evidence="1">Multi-pass membrane protein</topology>
    </subcellularLocation>
</comment>
<keyword evidence="5 7" id="KW-0472">Membrane</keyword>
<sequence length="364" mass="40572">PTVGGYLSHPADHFPNIFGNDFWRYYPYLLPCLVASSVSATGFVVGYFMLPETRNIKQESKYNSESEPLLYKEHNNHSDDVESSSSYGAISPLNGKTDEQQDYKEIDCNNPGNGAIVGKYNGGMCVTDSNSTSSKKSNDIPIVTPTDNRTFSRLLRDISPAISPLISYAMIAFSIIFDEVYTIFAVTPVSDGGLGYRSQDLALSLSIMGVMTLFCQYVIFPTLSRKVDPARLFQITWFLYIPLYIVFPLINTLKQSLNCYFELERGIFVCHDKGNLTNERIAWYLLLVTLAIRYFMNVIVFTCVTILVTNSVSPDVLGTVNGIGQTSASLARAVGPALGGMLWSWSLNNKLGFPFDRHFVFIVM</sequence>
<feature type="transmembrane region" description="Helical" evidence="7">
    <location>
        <begin position="28"/>
        <end position="50"/>
    </location>
</feature>
<keyword evidence="3 7" id="KW-0812">Transmembrane</keyword>
<proteinExistence type="predicted"/>
<feature type="transmembrane region" description="Helical" evidence="7">
    <location>
        <begin position="281"/>
        <end position="308"/>
    </location>
</feature>
<gene>
    <name evidence="8" type="ORF">ALEPTO_LOCUS12833</name>
</gene>
<evidence type="ECO:0000256" key="5">
    <source>
        <dbReference type="ARBA" id="ARBA00023136"/>
    </source>
</evidence>
<evidence type="ECO:0000256" key="3">
    <source>
        <dbReference type="ARBA" id="ARBA00022692"/>
    </source>
</evidence>
<evidence type="ECO:0000256" key="4">
    <source>
        <dbReference type="ARBA" id="ARBA00022989"/>
    </source>
</evidence>